<reference evidence="2" key="2">
    <citation type="journal article" date="2020" name="mSystems">
        <title>Genome- and Community-Level Interaction Insights into Carbon Utilization and Element Cycling Functions of Hydrothermarchaeota in Hydrothermal Sediment.</title>
        <authorList>
            <person name="Zhou Z."/>
            <person name="Liu Y."/>
            <person name="Xu W."/>
            <person name="Pan J."/>
            <person name="Luo Z.H."/>
            <person name="Li M."/>
        </authorList>
    </citation>
    <scope>NUCLEOTIDE SEQUENCE [LARGE SCALE GENOMIC DNA]</scope>
    <source>
        <strain evidence="3">SpSt-604</strain>
        <strain evidence="2">SpSt-640</strain>
    </source>
</reference>
<accession>A0A172T248</accession>
<dbReference type="PATRIC" id="fig|93466.3.peg.594"/>
<gene>
    <name evidence="3" type="ORF">ENT72_02115</name>
    <name evidence="2" type="ORF">ENU12_04205</name>
    <name evidence="1" type="ORF">JM64_02715</name>
</gene>
<protein>
    <submittedName>
        <fullName evidence="2">(2Fe-2S) ferredoxin domain-containing protein</fullName>
    </submittedName>
</protein>
<dbReference type="KEGG" id="fng:JM64_02715"/>
<name>A0A172T248_FERPE</name>
<evidence type="ECO:0000313" key="2">
    <source>
        <dbReference type="EMBL" id="HGQ77112.1"/>
    </source>
</evidence>
<dbReference type="EMBL" id="CP011393">
    <property type="protein sequence ID" value="ANE41032.1"/>
    <property type="molecule type" value="Genomic_DNA"/>
</dbReference>
<sequence>MEYSKSDESKLTIYVCLGSSCHLKGAYKVVEKLKESLTDPRVELRGSLCMGNCSEGVNVRVGDICVGNISLSNVESLIEKIKESLNVINGSKESR</sequence>
<organism evidence="1 4">
    <name type="scientific">Fervidobacterium pennivorans</name>
    <dbReference type="NCBI Taxonomy" id="93466"/>
    <lineage>
        <taxon>Bacteria</taxon>
        <taxon>Thermotogati</taxon>
        <taxon>Thermotogota</taxon>
        <taxon>Thermotogae</taxon>
        <taxon>Thermotogales</taxon>
        <taxon>Fervidobacteriaceae</taxon>
        <taxon>Fervidobacterium</taxon>
    </lineage>
</organism>
<dbReference type="OrthoDB" id="9807975at2"/>
<dbReference type="CDD" id="cd02980">
    <property type="entry name" value="TRX_Fd_family"/>
    <property type="match status" value="1"/>
</dbReference>
<dbReference type="InterPro" id="IPR036249">
    <property type="entry name" value="Thioredoxin-like_sf"/>
</dbReference>
<dbReference type="EMBL" id="DSZT01000063">
    <property type="protein sequence ID" value="HGU41704.1"/>
    <property type="molecule type" value="Genomic_DNA"/>
</dbReference>
<reference evidence="1 4" key="1">
    <citation type="submission" date="2014-08" db="EMBL/GenBank/DDBJ databases">
        <title>Fervidobacterium pennivorans DYC genome.</title>
        <authorList>
            <person name="Wushke S."/>
        </authorList>
    </citation>
    <scope>NUCLEOTIDE SEQUENCE [LARGE SCALE GENOMIC DNA]</scope>
    <source>
        <strain evidence="1 4">DYC</strain>
    </source>
</reference>
<dbReference type="Pfam" id="PF01257">
    <property type="entry name" value="2Fe-2S_thioredx"/>
    <property type="match status" value="1"/>
</dbReference>
<dbReference type="EMBL" id="DTBH01000095">
    <property type="protein sequence ID" value="HGQ77112.1"/>
    <property type="molecule type" value="Genomic_DNA"/>
</dbReference>
<dbReference type="SUPFAM" id="SSF52833">
    <property type="entry name" value="Thioredoxin-like"/>
    <property type="match status" value="1"/>
</dbReference>
<evidence type="ECO:0000313" key="1">
    <source>
        <dbReference type="EMBL" id="ANE41032.1"/>
    </source>
</evidence>
<proteinExistence type="predicted"/>
<dbReference type="AlphaFoldDB" id="A0A172T248"/>
<dbReference type="PROSITE" id="PS51257">
    <property type="entry name" value="PROKAR_LIPOPROTEIN"/>
    <property type="match status" value="1"/>
</dbReference>
<dbReference type="Gene3D" id="3.40.30.10">
    <property type="entry name" value="Glutaredoxin"/>
    <property type="match status" value="1"/>
</dbReference>
<evidence type="ECO:0000313" key="4">
    <source>
        <dbReference type="Proteomes" id="UP000077096"/>
    </source>
</evidence>
<dbReference type="Proteomes" id="UP000077096">
    <property type="component" value="Chromosome"/>
</dbReference>
<evidence type="ECO:0000313" key="3">
    <source>
        <dbReference type="EMBL" id="HGU41704.1"/>
    </source>
</evidence>